<comment type="caution">
    <text evidence="3">The sequence shown here is derived from an EMBL/GenBank/DDBJ whole genome shotgun (WGS) entry which is preliminary data.</text>
</comment>
<evidence type="ECO:0000313" key="4">
    <source>
        <dbReference type="Proteomes" id="UP000179258"/>
    </source>
</evidence>
<accession>A0A1G2R4G6</accession>
<dbReference type="Pfam" id="PF00534">
    <property type="entry name" value="Glycos_transf_1"/>
    <property type="match status" value="1"/>
</dbReference>
<name>A0A1G2R4G6_9BACT</name>
<dbReference type="PANTHER" id="PTHR12526:SF595">
    <property type="entry name" value="BLL5217 PROTEIN"/>
    <property type="match status" value="1"/>
</dbReference>
<proteinExistence type="predicted"/>
<dbReference type="CDD" id="cd03802">
    <property type="entry name" value="GT4_AviGT4-like"/>
    <property type="match status" value="1"/>
</dbReference>
<dbReference type="EMBL" id="MHTX01000034">
    <property type="protein sequence ID" value="OHA67754.1"/>
    <property type="molecule type" value="Genomic_DNA"/>
</dbReference>
<evidence type="ECO:0000259" key="1">
    <source>
        <dbReference type="Pfam" id="PF00534"/>
    </source>
</evidence>
<reference evidence="3 4" key="1">
    <citation type="journal article" date="2016" name="Nat. Commun.">
        <title>Thousands of microbial genomes shed light on interconnected biogeochemical processes in an aquifer system.</title>
        <authorList>
            <person name="Anantharaman K."/>
            <person name="Brown C.T."/>
            <person name="Hug L.A."/>
            <person name="Sharon I."/>
            <person name="Castelle C.J."/>
            <person name="Probst A.J."/>
            <person name="Thomas B.C."/>
            <person name="Singh A."/>
            <person name="Wilkins M.J."/>
            <person name="Karaoz U."/>
            <person name="Brodie E.L."/>
            <person name="Williams K.H."/>
            <person name="Hubbard S.S."/>
            <person name="Banfield J.F."/>
        </authorList>
    </citation>
    <scope>NUCLEOTIDE SEQUENCE [LARGE SCALE GENOMIC DNA]</scope>
</reference>
<evidence type="ECO:0000259" key="2">
    <source>
        <dbReference type="Pfam" id="PF13439"/>
    </source>
</evidence>
<dbReference type="Gene3D" id="3.40.50.2000">
    <property type="entry name" value="Glycogen Phosphorylase B"/>
    <property type="match status" value="2"/>
</dbReference>
<dbReference type="SUPFAM" id="SSF53756">
    <property type="entry name" value="UDP-Glycosyltransferase/glycogen phosphorylase"/>
    <property type="match status" value="1"/>
</dbReference>
<dbReference type="AlphaFoldDB" id="A0A1G2R4G6"/>
<evidence type="ECO:0008006" key="5">
    <source>
        <dbReference type="Google" id="ProtNLM"/>
    </source>
</evidence>
<feature type="domain" description="Glycosyltransferase subfamily 4-like N-terminal" evidence="2">
    <location>
        <begin position="18"/>
        <end position="118"/>
    </location>
</feature>
<gene>
    <name evidence="3" type="ORF">A3D59_03335</name>
</gene>
<dbReference type="GO" id="GO:0016757">
    <property type="term" value="F:glycosyltransferase activity"/>
    <property type="evidence" value="ECO:0007669"/>
    <property type="project" value="InterPro"/>
</dbReference>
<dbReference type="InterPro" id="IPR028098">
    <property type="entry name" value="Glyco_trans_4-like_N"/>
</dbReference>
<sequence length="353" mass="39871">MRIAQIAPVWLEVPPQTYGGTEYVVSLLTEELVKRGHDVTLFATADSKTAARLIPIWPRGLFRVRNPQAIAVFGILAKEVLDRQDQFDIIHDHCESYMAPFSMLFRPPMVTTFHSVLTSEQTILFKKFPKINCVAVSKSQKRSGPGLHIVKTIYHGIPAERYIFNPKPQDYLLWISNIAPDKGLADAIQIAKMAREKLVIAGPIFPTNADYFEHRIKPLIDGKQIQYVGTADFTKKVELFKNAKAFVFPIFKREEPFGLVVVESMACGTPVIAPPTGSMPELIEHGKNGFLAENIEDAINAVKKIKTLSRAYCREYIQRNFTVKKMVDGYERLYKKILEEKTARLKTESASVA</sequence>
<feature type="domain" description="Glycosyl transferase family 1" evidence="1">
    <location>
        <begin position="166"/>
        <end position="308"/>
    </location>
</feature>
<organism evidence="3 4">
    <name type="scientific">Candidatus Wildermuthbacteria bacterium RIFCSPHIGHO2_02_FULL_47_17</name>
    <dbReference type="NCBI Taxonomy" id="1802452"/>
    <lineage>
        <taxon>Bacteria</taxon>
        <taxon>Candidatus Wildermuthiibacteriota</taxon>
    </lineage>
</organism>
<dbReference type="Proteomes" id="UP000179258">
    <property type="component" value="Unassembled WGS sequence"/>
</dbReference>
<dbReference type="PANTHER" id="PTHR12526">
    <property type="entry name" value="GLYCOSYLTRANSFERASE"/>
    <property type="match status" value="1"/>
</dbReference>
<dbReference type="InterPro" id="IPR001296">
    <property type="entry name" value="Glyco_trans_1"/>
</dbReference>
<protein>
    <recommendedName>
        <fullName evidence="5">Glycosyl transferase</fullName>
    </recommendedName>
</protein>
<dbReference type="Pfam" id="PF13439">
    <property type="entry name" value="Glyco_transf_4"/>
    <property type="match status" value="1"/>
</dbReference>
<evidence type="ECO:0000313" key="3">
    <source>
        <dbReference type="EMBL" id="OHA67754.1"/>
    </source>
</evidence>